<dbReference type="InterPro" id="IPR001789">
    <property type="entry name" value="Sig_transdc_resp-reg_receiver"/>
</dbReference>
<keyword evidence="11" id="KW-0418">Kinase</keyword>
<dbReference type="Gene3D" id="3.30.565.10">
    <property type="entry name" value="Histidine kinase-like ATPase, C-terminal domain"/>
    <property type="match status" value="1"/>
</dbReference>
<reference evidence="11 12" key="1">
    <citation type="submission" date="2019-03" db="EMBL/GenBank/DDBJ databases">
        <title>Genomic Encyclopedia of Archaeal and Bacterial Type Strains, Phase II (KMG-II): from individual species to whole genera.</title>
        <authorList>
            <person name="Goeker M."/>
        </authorList>
    </citation>
    <scope>NUCLEOTIDE SEQUENCE [LARGE SCALE GENOMIC DNA]</scope>
    <source>
        <strain evidence="11 12">DSM 25687</strain>
    </source>
</reference>
<feature type="modified residue" description="4-aspartylphosphate" evidence="7">
    <location>
        <position position="766"/>
    </location>
</feature>
<dbReference type="GO" id="GO:0003700">
    <property type="term" value="F:DNA-binding transcription factor activity"/>
    <property type="evidence" value="ECO:0007669"/>
    <property type="project" value="InterPro"/>
</dbReference>
<evidence type="ECO:0000313" key="12">
    <source>
        <dbReference type="Proteomes" id="UP000295260"/>
    </source>
</evidence>
<evidence type="ECO:0000256" key="5">
    <source>
        <dbReference type="ARBA" id="ARBA00023125"/>
    </source>
</evidence>
<evidence type="ECO:0000313" key="11">
    <source>
        <dbReference type="EMBL" id="TDP57390.1"/>
    </source>
</evidence>
<dbReference type="Gene3D" id="1.10.287.130">
    <property type="match status" value="1"/>
</dbReference>
<dbReference type="SUPFAM" id="SSF55874">
    <property type="entry name" value="ATPase domain of HSP90 chaperone/DNA topoisomerase II/histidine kinase"/>
    <property type="match status" value="1"/>
</dbReference>
<feature type="domain" description="Histidine kinase" evidence="9">
    <location>
        <begin position="478"/>
        <end position="689"/>
    </location>
</feature>
<dbReference type="SMART" id="SM00342">
    <property type="entry name" value="HTH_ARAC"/>
    <property type="match status" value="1"/>
</dbReference>
<dbReference type="Gene3D" id="1.10.10.60">
    <property type="entry name" value="Homeodomain-like"/>
    <property type="match status" value="1"/>
</dbReference>
<evidence type="ECO:0000256" key="7">
    <source>
        <dbReference type="PROSITE-ProRule" id="PRU00169"/>
    </source>
</evidence>
<dbReference type="GO" id="GO:0000155">
    <property type="term" value="F:phosphorelay sensor kinase activity"/>
    <property type="evidence" value="ECO:0007669"/>
    <property type="project" value="InterPro"/>
</dbReference>
<dbReference type="Proteomes" id="UP000295260">
    <property type="component" value="Unassembled WGS sequence"/>
</dbReference>
<dbReference type="Gene3D" id="1.25.40.10">
    <property type="entry name" value="Tetratricopeptide repeat domain"/>
    <property type="match status" value="1"/>
</dbReference>
<dbReference type="InterPro" id="IPR018060">
    <property type="entry name" value="HTH_AraC"/>
</dbReference>
<dbReference type="EMBL" id="SNXR01000019">
    <property type="protein sequence ID" value="TDP57390.1"/>
    <property type="molecule type" value="Genomic_DNA"/>
</dbReference>
<gene>
    <name evidence="11" type="ORF">BC748_2910</name>
</gene>
<dbReference type="InterPro" id="IPR005467">
    <property type="entry name" value="His_kinase_dom"/>
</dbReference>
<evidence type="ECO:0000259" key="8">
    <source>
        <dbReference type="PROSITE" id="PS01124"/>
    </source>
</evidence>
<dbReference type="Pfam" id="PF00072">
    <property type="entry name" value="Response_reg"/>
    <property type="match status" value="1"/>
</dbReference>
<dbReference type="PROSITE" id="PS50110">
    <property type="entry name" value="RESPONSE_REGULATORY"/>
    <property type="match status" value="1"/>
</dbReference>
<keyword evidence="3 7" id="KW-0597">Phosphoprotein</keyword>
<dbReference type="InterPro" id="IPR011006">
    <property type="entry name" value="CheY-like_superfamily"/>
</dbReference>
<dbReference type="Gene3D" id="3.40.50.2300">
    <property type="match status" value="1"/>
</dbReference>
<dbReference type="SMART" id="SM00387">
    <property type="entry name" value="HATPase_c"/>
    <property type="match status" value="1"/>
</dbReference>
<dbReference type="SUPFAM" id="SSF52172">
    <property type="entry name" value="CheY-like"/>
    <property type="match status" value="1"/>
</dbReference>
<dbReference type="SUPFAM" id="SSF48452">
    <property type="entry name" value="TPR-like"/>
    <property type="match status" value="1"/>
</dbReference>
<sequence length="965" mass="111926">MKKIFFLLLFFTLISFGQYEKEIDSLNKIISTTKDTQIKVDNYRELVQILYVTDLEEAQKKINILYKQNQNNSCEKCEAMADFLQAKHNNITKNEEDETINLFKKSTERSYRIKDYNFYSIAMMHFINHYINKNKMNEADLELKKYFELTKKINYTDYYNSIYYLYGKLYKKMGYNNLALKNFLLAQKYFVFKEPDDISIKINDLQEIALFYTDLKNYKKADYYLKQADQLIKKNKNIVNYVNSNFRLGEIELKRKNYKKSLSYLTNILNPKDTAVTVSFKYDIALLLGQNYQEINDLKNASLFTEMAIKQFTKKNDTIYLVNSLNNNAKINLKKNNFSAAKKDIDLAKKLLSKQEVTLDFLDVYNTDINYYKKTKNYESAIKAISEKDFYQEKYNQKTNLANLNEQDIIYQTEKKEQQIKLLSTQNELAQKQKYIYIGLLGLFVLIGGSLFYSYRNKIKTAQKLKELNELKSRFFANISHEFRTPLTLIKSPVQSLQSELSDENQKNKLQLIDTNSSRMLELVDQLLELSKIDSGNLKLILKDGNVGSFLNSIIEPFEFEAKEKGIHFISNIQKNTTNHLFDKDVVEKIITNLVSNAFKYSNKNETITFTSSETETNFKFIISNTGSDVKKEDLPKLFERFYQKNETNQGVGIGLALVKELIDLYKGTIETTLENGKLSFIVQLPLSISNENAIVISSKPDEQIVPNSIDNDSELPILLLVDDNTEIRSVLKDIFKNNYKILEAADGEIALKLAQKEIPDCIISDVMMPKMDGFEFTKKIKNNELTSFIPVILLTAKTSDEAHLEGLKSTADAFLTKPFNNDIVKATVVQLIEERKKLHKRYSQELVLRPVDIVINSVDEKFIEKLQTVLEKQLSNSEFSSEDFATEIGMSRMQLHRKLKSLLGVSATEFLRNERLKVSTELLKQGNGTISEIAYSVGFNDVSYFSKCFKEMYHCTPTEYIERN</sequence>
<proteinExistence type="predicted"/>
<evidence type="ECO:0000259" key="9">
    <source>
        <dbReference type="PROSITE" id="PS50109"/>
    </source>
</evidence>
<dbReference type="Pfam" id="PF12833">
    <property type="entry name" value="HTH_18"/>
    <property type="match status" value="1"/>
</dbReference>
<dbReference type="InterPro" id="IPR036890">
    <property type="entry name" value="HATPase_C_sf"/>
</dbReference>
<keyword evidence="11" id="KW-0808">Transferase</keyword>
<dbReference type="InterPro" id="IPR011990">
    <property type="entry name" value="TPR-like_helical_dom_sf"/>
</dbReference>
<keyword evidence="4" id="KW-0805">Transcription regulation</keyword>
<dbReference type="InterPro" id="IPR009057">
    <property type="entry name" value="Homeodomain-like_sf"/>
</dbReference>
<dbReference type="PANTHER" id="PTHR43547:SF2">
    <property type="entry name" value="HYBRID SIGNAL TRANSDUCTION HISTIDINE KINASE C"/>
    <property type="match status" value="1"/>
</dbReference>
<protein>
    <recommendedName>
        <fullName evidence="2">histidine kinase</fullName>
        <ecNumber evidence="2">2.7.13.3</ecNumber>
    </recommendedName>
</protein>
<accession>A0A4R6Q5Y1</accession>
<dbReference type="InterPro" id="IPR020449">
    <property type="entry name" value="Tscrpt_reg_AraC-type_HTH"/>
</dbReference>
<dbReference type="PRINTS" id="PR00032">
    <property type="entry name" value="HTHARAC"/>
</dbReference>
<evidence type="ECO:0000259" key="10">
    <source>
        <dbReference type="PROSITE" id="PS50110"/>
    </source>
</evidence>
<dbReference type="SMART" id="SM00448">
    <property type="entry name" value="REC"/>
    <property type="match status" value="1"/>
</dbReference>
<dbReference type="PROSITE" id="PS50109">
    <property type="entry name" value="HIS_KIN"/>
    <property type="match status" value="1"/>
</dbReference>
<dbReference type="CDD" id="cd00082">
    <property type="entry name" value="HisKA"/>
    <property type="match status" value="1"/>
</dbReference>
<keyword evidence="12" id="KW-1185">Reference proteome</keyword>
<dbReference type="SUPFAM" id="SSF46689">
    <property type="entry name" value="Homeodomain-like"/>
    <property type="match status" value="1"/>
</dbReference>
<comment type="catalytic activity">
    <reaction evidence="1">
        <text>ATP + protein L-histidine = ADP + protein N-phospho-L-histidine.</text>
        <dbReference type="EC" id="2.7.13.3"/>
    </reaction>
</comment>
<dbReference type="EC" id="2.7.13.3" evidence="2"/>
<evidence type="ECO:0000256" key="4">
    <source>
        <dbReference type="ARBA" id="ARBA00023015"/>
    </source>
</evidence>
<comment type="caution">
    <text evidence="11">The sequence shown here is derived from an EMBL/GenBank/DDBJ whole genome shotgun (WGS) entry which is preliminary data.</text>
</comment>
<dbReference type="InterPro" id="IPR036097">
    <property type="entry name" value="HisK_dim/P_sf"/>
</dbReference>
<dbReference type="PROSITE" id="PS01124">
    <property type="entry name" value="HTH_ARAC_FAMILY_2"/>
    <property type="match status" value="1"/>
</dbReference>
<name>A0A4R6Q5Y1_9FLAO</name>
<feature type="domain" description="HTH araC/xylS-type" evidence="8">
    <location>
        <begin position="865"/>
        <end position="964"/>
    </location>
</feature>
<evidence type="ECO:0000256" key="3">
    <source>
        <dbReference type="ARBA" id="ARBA00022553"/>
    </source>
</evidence>
<dbReference type="PANTHER" id="PTHR43547">
    <property type="entry name" value="TWO-COMPONENT HISTIDINE KINASE"/>
    <property type="match status" value="1"/>
</dbReference>
<evidence type="ECO:0000256" key="2">
    <source>
        <dbReference type="ARBA" id="ARBA00012438"/>
    </source>
</evidence>
<dbReference type="OrthoDB" id="1522078at2"/>
<dbReference type="GO" id="GO:0043565">
    <property type="term" value="F:sequence-specific DNA binding"/>
    <property type="evidence" value="ECO:0007669"/>
    <property type="project" value="InterPro"/>
</dbReference>
<feature type="domain" description="Response regulatory" evidence="10">
    <location>
        <begin position="718"/>
        <end position="833"/>
    </location>
</feature>
<organism evidence="11 12">
    <name type="scientific">Flavobacterium dankookense</name>
    <dbReference type="NCBI Taxonomy" id="706186"/>
    <lineage>
        <taxon>Bacteria</taxon>
        <taxon>Pseudomonadati</taxon>
        <taxon>Bacteroidota</taxon>
        <taxon>Flavobacteriia</taxon>
        <taxon>Flavobacteriales</taxon>
        <taxon>Flavobacteriaceae</taxon>
        <taxon>Flavobacterium</taxon>
    </lineage>
</organism>
<dbReference type="Pfam" id="PF02518">
    <property type="entry name" value="HATPase_c"/>
    <property type="match status" value="1"/>
</dbReference>
<keyword evidence="5" id="KW-0238">DNA-binding</keyword>
<dbReference type="SUPFAM" id="SSF47384">
    <property type="entry name" value="Homodimeric domain of signal transducing histidine kinase"/>
    <property type="match status" value="1"/>
</dbReference>
<dbReference type="InterPro" id="IPR003594">
    <property type="entry name" value="HATPase_dom"/>
</dbReference>
<dbReference type="RefSeq" id="WP_133534088.1">
    <property type="nucleotide sequence ID" value="NZ_SNXR01000019.1"/>
</dbReference>
<dbReference type="InterPro" id="IPR003661">
    <property type="entry name" value="HisK_dim/P_dom"/>
</dbReference>
<evidence type="ECO:0000256" key="1">
    <source>
        <dbReference type="ARBA" id="ARBA00000085"/>
    </source>
</evidence>
<dbReference type="AlphaFoldDB" id="A0A4R6Q5Y1"/>
<dbReference type="Pfam" id="PF00512">
    <property type="entry name" value="HisKA"/>
    <property type="match status" value="1"/>
</dbReference>
<evidence type="ECO:0000256" key="6">
    <source>
        <dbReference type="ARBA" id="ARBA00023163"/>
    </source>
</evidence>
<keyword evidence="6" id="KW-0804">Transcription</keyword>
<dbReference type="SMART" id="SM00388">
    <property type="entry name" value="HisKA"/>
    <property type="match status" value="1"/>
</dbReference>
<dbReference type="FunFam" id="1.10.287.130:FF:000045">
    <property type="entry name" value="Two-component system sensor histidine kinase/response regulator"/>
    <property type="match status" value="1"/>
</dbReference>